<evidence type="ECO:0000256" key="4">
    <source>
        <dbReference type="ARBA" id="ARBA00022989"/>
    </source>
</evidence>
<dbReference type="RefSeq" id="WP_136653569.1">
    <property type="nucleotide sequence ID" value="NZ_JALXKV010000003.1"/>
</dbReference>
<feature type="transmembrane region" description="Helical" evidence="6">
    <location>
        <begin position="298"/>
        <end position="318"/>
    </location>
</feature>
<feature type="transmembrane region" description="Helical" evidence="6">
    <location>
        <begin position="49"/>
        <end position="73"/>
    </location>
</feature>
<dbReference type="Proteomes" id="UP000336646">
    <property type="component" value="Unassembled WGS sequence"/>
</dbReference>
<dbReference type="OrthoDB" id="594838at2"/>
<evidence type="ECO:0000259" key="7">
    <source>
        <dbReference type="Pfam" id="PF09924"/>
    </source>
</evidence>
<feature type="transmembrane region" description="Helical" evidence="6">
    <location>
        <begin position="324"/>
        <end position="347"/>
    </location>
</feature>
<dbReference type="PANTHER" id="PTHR34697:SF2">
    <property type="entry name" value="PHOSPHATIDYLGLYCEROL LYSYLTRANSFERASE"/>
    <property type="match status" value="1"/>
</dbReference>
<feature type="transmembrane region" description="Helical" evidence="6">
    <location>
        <begin position="204"/>
        <end position="222"/>
    </location>
</feature>
<evidence type="ECO:0000256" key="3">
    <source>
        <dbReference type="ARBA" id="ARBA00022692"/>
    </source>
</evidence>
<feature type="transmembrane region" description="Helical" evidence="6">
    <location>
        <begin position="359"/>
        <end position="378"/>
    </location>
</feature>
<sequence>MKRVRTLAARVPASLSMLVDLWALFAVFGSRGRDVLGYGLAGEEHIASLLTAGLTSSHVAGMVYSSLAVLVFAVPAEVLLTTRCFAVAAIASHAVAVPTGAVAAIIVERAGFNQWGGDLVSETYLSPAAWIFGSLAFTTSSMGVMWRRRVRLVLIALTATLVLYDGSLNAVVAFSAVLIGCAAGHLVIGAEIDRRRASVRESRILVAVLFAAVSLGPVLVAFNPAAHGPFADVSQLMWEPAVAANEVLLRCVDANSATCQEALQTNQQSGLGPLLLNIAPLVASLVVALGLRRGRCLAWIFAVVSTLVSLAVILVQLVGWVDSFLLAFNVALVVLPWLVVLAVLIVTRSRFGVRSQWRPALVGTLAALAVCASIWVVGAMANPGFVERASLRDVLLETPLRFMPPVIALFWPPYVIPQSALSWLLYEWVGIAFWAAAIYFLHRALTSVPSQAAESERGHAKEILMRGTGDHLAWMGLWEGNRYFFADRGTGYVAYRISNNVALTLGEPVFTEGSTRDDVADAFEAYAAEQGWRVAWYSVSEDFARAGFRTIHVAEESLLYADNLELKGKKFQNIRTARNRAGKEGVSALWSSWAQLDVETREKVVALSEQWMSDKALPEMGFTLGSVDELSVDGTMLLLALGDDGRLHGVTSWLPVYEGGEHVGYTLDFMRRDPAGFRPTIEFLLAEAAQVASDEGLQWVSLSGAPLARTGEPESVLEVILDKAGASIEPLYGFRSLAASKYKFHPTHSGWYLAYDDELALGSIALAVVNCYLPTMRASDYAGVVKEFLASRGADRAADRAAEKSPAPASTAHP</sequence>
<feature type="transmembrane region" description="Helical" evidence="6">
    <location>
        <begin position="85"/>
        <end position="107"/>
    </location>
</feature>
<proteinExistence type="predicted"/>
<dbReference type="AlphaFoldDB" id="A0A6C1U210"/>
<evidence type="ECO:0000256" key="6">
    <source>
        <dbReference type="SAM" id="Phobius"/>
    </source>
</evidence>
<evidence type="ECO:0000313" key="9">
    <source>
        <dbReference type="Proteomes" id="UP000336646"/>
    </source>
</evidence>
<feature type="transmembrane region" description="Helical" evidence="6">
    <location>
        <begin position="7"/>
        <end position="29"/>
    </location>
</feature>
<feature type="transmembrane region" description="Helical" evidence="6">
    <location>
        <begin position="423"/>
        <end position="441"/>
    </location>
</feature>
<dbReference type="PANTHER" id="PTHR34697">
    <property type="entry name" value="PHOSPHATIDYLGLYCEROL LYSYLTRANSFERASE"/>
    <property type="match status" value="1"/>
</dbReference>
<evidence type="ECO:0000313" key="8">
    <source>
        <dbReference type="EMBL" id="TVS28774.1"/>
    </source>
</evidence>
<evidence type="ECO:0000256" key="1">
    <source>
        <dbReference type="ARBA" id="ARBA00004651"/>
    </source>
</evidence>
<comment type="caution">
    <text evidence="8">The sequence shown here is derived from an EMBL/GenBank/DDBJ whole genome shotgun (WGS) entry which is preliminary data.</text>
</comment>
<feature type="transmembrane region" description="Helical" evidence="6">
    <location>
        <begin position="271"/>
        <end position="291"/>
    </location>
</feature>
<dbReference type="InterPro" id="IPR051211">
    <property type="entry name" value="PG_lysyltransferase"/>
</dbReference>
<comment type="subcellular location">
    <subcellularLocation>
        <location evidence="1">Cell membrane</location>
        <topology evidence="1">Multi-pass membrane protein</topology>
    </subcellularLocation>
</comment>
<keyword evidence="4 6" id="KW-1133">Transmembrane helix</keyword>
<feature type="transmembrane region" description="Helical" evidence="6">
    <location>
        <begin position="172"/>
        <end position="192"/>
    </location>
</feature>
<dbReference type="GO" id="GO:0016755">
    <property type="term" value="F:aminoacyltransferase activity"/>
    <property type="evidence" value="ECO:0007669"/>
    <property type="project" value="TreeGrafter"/>
</dbReference>
<name>A0A6C1U210_9CORY</name>
<feature type="transmembrane region" description="Helical" evidence="6">
    <location>
        <begin position="150"/>
        <end position="166"/>
    </location>
</feature>
<dbReference type="InterPro" id="IPR024320">
    <property type="entry name" value="LPG_synthase_C"/>
</dbReference>
<accession>A0A6C1U210</accession>
<gene>
    <name evidence="8" type="ORF">EKI59_05440</name>
</gene>
<dbReference type="Pfam" id="PF09924">
    <property type="entry name" value="LPG_synthase_C"/>
    <property type="match status" value="1"/>
</dbReference>
<organism evidence="8 9">
    <name type="scientific">Corynebacterium sanguinis</name>
    <dbReference type="NCBI Taxonomy" id="2594913"/>
    <lineage>
        <taxon>Bacteria</taxon>
        <taxon>Bacillati</taxon>
        <taxon>Actinomycetota</taxon>
        <taxon>Actinomycetes</taxon>
        <taxon>Mycobacteriales</taxon>
        <taxon>Corynebacteriaceae</taxon>
        <taxon>Corynebacterium</taxon>
    </lineage>
</organism>
<dbReference type="GO" id="GO:0005886">
    <property type="term" value="C:plasma membrane"/>
    <property type="evidence" value="ECO:0007669"/>
    <property type="project" value="UniProtKB-SubCell"/>
</dbReference>
<keyword evidence="5 6" id="KW-0472">Membrane</keyword>
<feature type="transmembrane region" description="Helical" evidence="6">
    <location>
        <begin position="127"/>
        <end position="145"/>
    </location>
</feature>
<feature type="domain" description="Phosphatidylglycerol lysyltransferase C-terminal" evidence="7">
    <location>
        <begin position="465"/>
        <end position="755"/>
    </location>
</feature>
<evidence type="ECO:0000256" key="2">
    <source>
        <dbReference type="ARBA" id="ARBA00022475"/>
    </source>
</evidence>
<reference evidence="8 9" key="1">
    <citation type="submission" date="2018-12" db="EMBL/GenBank/DDBJ databases">
        <title>Corynebacterium sanguinis sp. nov., a clinically-associated and environmental corynebacterium.</title>
        <authorList>
            <person name="Gonzales-Siles L."/>
            <person name="Jaen-Luchoro D."/>
            <person name="Cardew S."/>
            <person name="Inganas E."/>
            <person name="Ohlen M."/>
            <person name="Jensie-Markopolous S."/>
            <person name="Pinyeiro-Iglesias B."/>
            <person name="Molin K."/>
            <person name="Skovbjerg S."/>
            <person name="Svensson-Stadler L."/>
            <person name="Funke G."/>
            <person name="Moore E.R.B."/>
        </authorList>
    </citation>
    <scope>NUCLEOTIDE SEQUENCE [LARGE SCALE GENOMIC DNA]</scope>
    <source>
        <strain evidence="8 9">58734</strain>
    </source>
</reference>
<evidence type="ECO:0000256" key="5">
    <source>
        <dbReference type="ARBA" id="ARBA00023136"/>
    </source>
</evidence>
<keyword evidence="3 6" id="KW-0812">Transmembrane</keyword>
<dbReference type="EMBL" id="RXIR01000009">
    <property type="protein sequence ID" value="TVS28774.1"/>
    <property type="molecule type" value="Genomic_DNA"/>
</dbReference>
<keyword evidence="2" id="KW-1003">Cell membrane</keyword>
<protein>
    <submittedName>
        <fullName evidence="8">DUF2156 domain-containing protein</fullName>
    </submittedName>
</protein>
<dbReference type="GO" id="GO:0055091">
    <property type="term" value="P:phospholipid homeostasis"/>
    <property type="evidence" value="ECO:0007669"/>
    <property type="project" value="TreeGrafter"/>
</dbReference>